<evidence type="ECO:0000313" key="7">
    <source>
        <dbReference type="Proteomes" id="UP000663870"/>
    </source>
</evidence>
<sequence>MNKENFRFYIKVRTALNIQAKDIHEELCFVCGDETPSLKTIEEWSTCFRENREEAEDEVRSDSLVIETTSENIEQQLKEQQKRNEEIRDMPQLIRDFLDPAEFYQQIKTICGINFFCGVPDSLLKDFCAYVTKNVPSSHHIITANEGSAIGLACGSYMATGQPSLVYLQNSGLGNIINPIISLATPSIYGLPMLLLIGWRGEPGKPDEPQHRVQGPATPSLLGEKILFIKTLNTICIFLAALGIPFQSLPNNHDDAGQALETAKHYMKTVKGPYALLVKRETFLPYT</sequence>
<keyword evidence="7" id="KW-1185">Reference proteome</keyword>
<dbReference type="PANTHER" id="PTHR42818">
    <property type="entry name" value="SULFOPYRUVATE DECARBOXYLASE SUBUNIT ALPHA"/>
    <property type="match status" value="1"/>
</dbReference>
<gene>
    <name evidence="5" type="ORF">JXQ802_LOCUS55734</name>
    <name evidence="4" type="ORF">PYM288_LOCUS39198</name>
</gene>
<organism evidence="4 6">
    <name type="scientific">Rotaria sordida</name>
    <dbReference type="NCBI Taxonomy" id="392033"/>
    <lineage>
        <taxon>Eukaryota</taxon>
        <taxon>Metazoa</taxon>
        <taxon>Spiralia</taxon>
        <taxon>Gnathifera</taxon>
        <taxon>Rotifera</taxon>
        <taxon>Eurotatoria</taxon>
        <taxon>Bdelloidea</taxon>
        <taxon>Philodinida</taxon>
        <taxon>Philodinidae</taxon>
        <taxon>Rotaria</taxon>
    </lineage>
</organism>
<dbReference type="InterPro" id="IPR012001">
    <property type="entry name" value="Thiamin_PyroP_enz_TPP-bd_dom"/>
</dbReference>
<dbReference type="CDD" id="cd07035">
    <property type="entry name" value="TPP_PYR_POX_like"/>
    <property type="match status" value="1"/>
</dbReference>
<dbReference type="Pfam" id="PF02776">
    <property type="entry name" value="TPP_enzyme_N"/>
    <property type="match status" value="1"/>
</dbReference>
<evidence type="ECO:0000256" key="1">
    <source>
        <dbReference type="ARBA" id="ARBA00022793"/>
    </source>
</evidence>
<evidence type="ECO:0000313" key="5">
    <source>
        <dbReference type="EMBL" id="CAF1658873.1"/>
    </source>
</evidence>
<dbReference type="Proteomes" id="UP000663870">
    <property type="component" value="Unassembled WGS sequence"/>
</dbReference>
<comment type="caution">
    <text evidence="4">The sequence shown here is derived from an EMBL/GenBank/DDBJ whole genome shotgun (WGS) entry which is preliminary data.</text>
</comment>
<dbReference type="SUPFAM" id="SSF52518">
    <property type="entry name" value="Thiamin diphosphate-binding fold (THDP-binding)"/>
    <property type="match status" value="1"/>
</dbReference>
<feature type="domain" description="Thiamine pyrophosphate enzyme N-terminal TPP-binding" evidence="3">
    <location>
        <begin position="111"/>
        <end position="206"/>
    </location>
</feature>
<dbReference type="PANTHER" id="PTHR42818:SF1">
    <property type="entry name" value="SULFOPYRUVATE DECARBOXYLASE"/>
    <property type="match status" value="1"/>
</dbReference>
<feature type="non-terminal residue" evidence="4">
    <location>
        <position position="287"/>
    </location>
</feature>
<name>A0A815U0X5_9BILA</name>
<dbReference type="Proteomes" id="UP000663854">
    <property type="component" value="Unassembled WGS sequence"/>
</dbReference>
<dbReference type="GO" id="GO:0016831">
    <property type="term" value="F:carboxy-lyase activity"/>
    <property type="evidence" value="ECO:0007669"/>
    <property type="project" value="UniProtKB-KW"/>
</dbReference>
<dbReference type="InterPro" id="IPR051818">
    <property type="entry name" value="TPP_dependent_decarboxylase"/>
</dbReference>
<dbReference type="GO" id="GO:0030976">
    <property type="term" value="F:thiamine pyrophosphate binding"/>
    <property type="evidence" value="ECO:0007669"/>
    <property type="project" value="InterPro"/>
</dbReference>
<evidence type="ECO:0000313" key="4">
    <source>
        <dbReference type="EMBL" id="CAF1512129.1"/>
    </source>
</evidence>
<proteinExistence type="predicted"/>
<accession>A0A815U0X5</accession>
<dbReference type="FunFam" id="3.40.50.970:FF:000100">
    <property type="entry name" value="Putative phosphonopyruvate decarboxylase"/>
    <property type="match status" value="1"/>
</dbReference>
<keyword evidence="1" id="KW-0210">Decarboxylase</keyword>
<dbReference type="Gene3D" id="3.40.50.970">
    <property type="match status" value="1"/>
</dbReference>
<evidence type="ECO:0000259" key="3">
    <source>
        <dbReference type="Pfam" id="PF02776"/>
    </source>
</evidence>
<dbReference type="AlphaFoldDB" id="A0A815U0X5"/>
<reference evidence="4" key="1">
    <citation type="submission" date="2021-02" db="EMBL/GenBank/DDBJ databases">
        <authorList>
            <person name="Nowell W R."/>
        </authorList>
    </citation>
    <scope>NUCLEOTIDE SEQUENCE</scope>
</reference>
<dbReference type="EMBL" id="CAJNOL010012188">
    <property type="protein sequence ID" value="CAF1658873.1"/>
    <property type="molecule type" value="Genomic_DNA"/>
</dbReference>
<protein>
    <recommendedName>
        <fullName evidence="3">Thiamine pyrophosphate enzyme N-terminal TPP-binding domain-containing protein</fullName>
    </recommendedName>
</protein>
<evidence type="ECO:0000313" key="6">
    <source>
        <dbReference type="Proteomes" id="UP000663854"/>
    </source>
</evidence>
<dbReference type="InterPro" id="IPR029061">
    <property type="entry name" value="THDP-binding"/>
</dbReference>
<dbReference type="EMBL" id="CAJNOH010010374">
    <property type="protein sequence ID" value="CAF1512129.1"/>
    <property type="molecule type" value="Genomic_DNA"/>
</dbReference>
<keyword evidence="2" id="KW-0456">Lyase</keyword>
<evidence type="ECO:0000256" key="2">
    <source>
        <dbReference type="ARBA" id="ARBA00023239"/>
    </source>
</evidence>